<sequence length="285" mass="30834">MSMLGLRDLVFITPNPSSLHQHRQQHQPISTENGYSTISNSNNPLSVGFGIFPLLAATPCVQVHNNNNQSSNEAAMEEDSGNNKNCESDENGGEFRVCTDCGNRAKKDCVYRRCRSCCKGRGYDCSTHVKSTWVPAVRRRERHVECSGGGGALKKMKNNSNGCGSAASHSHTSTSNTCYSQQDARFKESLPGHVRAPAVFRCHRVSAVGNGENEFAYLATVHISGHVFRGFLYDHGVEVEPKNTIMPCASELQLGNNSISGGKNKECSSAIGVDNVYSASASTLL</sequence>
<reference evidence="12 13" key="1">
    <citation type="journal article" date="2023" name="Plants (Basel)">
        <title>Bridging the Gap: Combining Genomics and Transcriptomics Approaches to Understand Stylosanthes scabra, an Orphan Legume from the Brazilian Caatinga.</title>
        <authorList>
            <person name="Ferreira-Neto J.R.C."/>
            <person name="da Silva M.D."/>
            <person name="Binneck E."/>
            <person name="de Melo N.F."/>
            <person name="da Silva R.H."/>
            <person name="de Melo A.L.T.M."/>
            <person name="Pandolfi V."/>
            <person name="Bustamante F.O."/>
            <person name="Brasileiro-Vidal A.C."/>
            <person name="Benko-Iseppon A.M."/>
        </authorList>
    </citation>
    <scope>NUCLEOTIDE SEQUENCE [LARGE SCALE GENOMIC DNA]</scope>
    <source>
        <tissue evidence="12">Leaves</tissue>
    </source>
</reference>
<evidence type="ECO:0000256" key="8">
    <source>
        <dbReference type="ARBA" id="ARBA00023159"/>
    </source>
</evidence>
<evidence type="ECO:0000256" key="9">
    <source>
        <dbReference type="ARBA" id="ARBA00023242"/>
    </source>
</evidence>
<feature type="region of interest" description="Disordered" evidence="11">
    <location>
        <begin position="66"/>
        <end position="91"/>
    </location>
</feature>
<dbReference type="NCBIfam" id="TIGR01623">
    <property type="entry name" value="put_zinc_LRP1"/>
    <property type="match status" value="1"/>
</dbReference>
<keyword evidence="6" id="KW-0073">Auxin biosynthesis</keyword>
<accession>A0ABU6YGX8</accession>
<keyword evidence="9" id="KW-0539">Nucleus</keyword>
<comment type="subcellular location">
    <subcellularLocation>
        <location evidence="1">Nucleus</location>
    </subcellularLocation>
</comment>
<evidence type="ECO:0000256" key="1">
    <source>
        <dbReference type="ARBA" id="ARBA00004123"/>
    </source>
</evidence>
<gene>
    <name evidence="12" type="ORF">PIB30_047382</name>
</gene>
<evidence type="ECO:0000256" key="6">
    <source>
        <dbReference type="ARBA" id="ARBA00023070"/>
    </source>
</evidence>
<evidence type="ECO:0000256" key="7">
    <source>
        <dbReference type="ARBA" id="ARBA00023125"/>
    </source>
</evidence>
<keyword evidence="7" id="KW-0238">DNA-binding</keyword>
<dbReference type="PANTHER" id="PTHR31604:SF28">
    <property type="entry name" value="PROTEIN SHI RELATED SEQUENCE 6"/>
    <property type="match status" value="1"/>
</dbReference>
<keyword evidence="5" id="KW-0862">Zinc</keyword>
<evidence type="ECO:0000256" key="11">
    <source>
        <dbReference type="SAM" id="MobiDB-lite"/>
    </source>
</evidence>
<comment type="caution">
    <text evidence="12">The sequence shown here is derived from an EMBL/GenBank/DDBJ whole genome shotgun (WGS) entry which is preliminary data.</text>
</comment>
<evidence type="ECO:0000313" key="13">
    <source>
        <dbReference type="Proteomes" id="UP001341840"/>
    </source>
</evidence>
<dbReference type="Pfam" id="PF05142">
    <property type="entry name" value="DUF702"/>
    <property type="match status" value="1"/>
</dbReference>
<dbReference type="NCBIfam" id="TIGR01624">
    <property type="entry name" value="LRP1_Cterm"/>
    <property type="match status" value="1"/>
</dbReference>
<dbReference type="Proteomes" id="UP001341840">
    <property type="component" value="Unassembled WGS sequence"/>
</dbReference>
<dbReference type="InterPro" id="IPR006511">
    <property type="entry name" value="SHI_C"/>
</dbReference>
<evidence type="ECO:0000313" key="12">
    <source>
        <dbReference type="EMBL" id="MED6208661.1"/>
    </source>
</evidence>
<evidence type="ECO:0000256" key="3">
    <source>
        <dbReference type="ARBA" id="ARBA00022473"/>
    </source>
</evidence>
<evidence type="ECO:0000256" key="5">
    <source>
        <dbReference type="ARBA" id="ARBA00022833"/>
    </source>
</evidence>
<organism evidence="12 13">
    <name type="scientific">Stylosanthes scabra</name>
    <dbReference type="NCBI Taxonomy" id="79078"/>
    <lineage>
        <taxon>Eukaryota</taxon>
        <taxon>Viridiplantae</taxon>
        <taxon>Streptophyta</taxon>
        <taxon>Embryophyta</taxon>
        <taxon>Tracheophyta</taxon>
        <taxon>Spermatophyta</taxon>
        <taxon>Magnoliopsida</taxon>
        <taxon>eudicotyledons</taxon>
        <taxon>Gunneridae</taxon>
        <taxon>Pentapetalae</taxon>
        <taxon>rosids</taxon>
        <taxon>fabids</taxon>
        <taxon>Fabales</taxon>
        <taxon>Fabaceae</taxon>
        <taxon>Papilionoideae</taxon>
        <taxon>50 kb inversion clade</taxon>
        <taxon>dalbergioids sensu lato</taxon>
        <taxon>Dalbergieae</taxon>
        <taxon>Pterocarpus clade</taxon>
        <taxon>Stylosanthes</taxon>
    </lineage>
</organism>
<evidence type="ECO:0000256" key="10">
    <source>
        <dbReference type="ARBA" id="ARBA00023294"/>
    </source>
</evidence>
<keyword evidence="8" id="KW-0010">Activator</keyword>
<dbReference type="EMBL" id="JASCZI010241958">
    <property type="protein sequence ID" value="MED6208661.1"/>
    <property type="molecule type" value="Genomic_DNA"/>
</dbReference>
<keyword evidence="13" id="KW-1185">Reference proteome</keyword>
<dbReference type="PANTHER" id="PTHR31604">
    <property type="entry name" value="PROTEIN LATERAL ROOT PRIMORDIUM 1"/>
    <property type="match status" value="1"/>
</dbReference>
<evidence type="ECO:0000256" key="4">
    <source>
        <dbReference type="ARBA" id="ARBA00022723"/>
    </source>
</evidence>
<evidence type="ECO:0000256" key="2">
    <source>
        <dbReference type="ARBA" id="ARBA00006911"/>
    </source>
</evidence>
<dbReference type="InterPro" id="IPR006510">
    <property type="entry name" value="Znf_LRP1"/>
</dbReference>
<keyword evidence="10" id="KW-0927">Auxin signaling pathway</keyword>
<dbReference type="InterPro" id="IPR007818">
    <property type="entry name" value="SHI"/>
</dbReference>
<keyword evidence="3" id="KW-0217">Developmental protein</keyword>
<comment type="similarity">
    <text evidence="2">Belongs to the SHI protein family.</text>
</comment>
<protein>
    <submittedName>
        <fullName evidence="12">Uncharacterized protein</fullName>
    </submittedName>
</protein>
<keyword evidence="4" id="KW-0479">Metal-binding</keyword>
<name>A0ABU6YGX8_9FABA</name>
<proteinExistence type="inferred from homology"/>